<keyword evidence="3" id="KW-0540">Nuclease</keyword>
<dbReference type="RefSeq" id="WP_049474028.1">
    <property type="nucleotide sequence ID" value="NZ_CACRUC010000017.1"/>
</dbReference>
<evidence type="ECO:0000259" key="2">
    <source>
        <dbReference type="Pfam" id="PF03372"/>
    </source>
</evidence>
<dbReference type="GO" id="GO:0016787">
    <property type="term" value="F:hydrolase activity"/>
    <property type="evidence" value="ECO:0007669"/>
    <property type="project" value="UniProtKB-KW"/>
</dbReference>
<dbReference type="GO" id="GO:0004519">
    <property type="term" value="F:endonuclease activity"/>
    <property type="evidence" value="ECO:0007669"/>
    <property type="project" value="UniProtKB-KW"/>
</dbReference>
<dbReference type="InterPro" id="IPR005135">
    <property type="entry name" value="Endo/exonuclease/phosphatase"/>
</dbReference>
<dbReference type="AlphaFoldDB" id="A0A3R9P7Z0"/>
<dbReference type="EMBL" id="JAGZZN010000038">
    <property type="protein sequence ID" value="MBS6537144.1"/>
    <property type="molecule type" value="Genomic_DNA"/>
</dbReference>
<dbReference type="InterPro" id="IPR036691">
    <property type="entry name" value="Endo/exonu/phosph_ase_sf"/>
</dbReference>
<keyword evidence="3" id="KW-0255">Endonuclease</keyword>
<evidence type="ECO:0000256" key="1">
    <source>
        <dbReference type="ARBA" id="ARBA00022801"/>
    </source>
</evidence>
<organism evidence="3 4">
    <name type="scientific">Streptococcus parasanguinis</name>
    <dbReference type="NCBI Taxonomy" id="1318"/>
    <lineage>
        <taxon>Bacteria</taxon>
        <taxon>Bacillati</taxon>
        <taxon>Bacillota</taxon>
        <taxon>Bacilli</taxon>
        <taxon>Lactobacillales</taxon>
        <taxon>Streptococcaceae</taxon>
        <taxon>Streptococcus</taxon>
    </lineage>
</organism>
<evidence type="ECO:0000313" key="3">
    <source>
        <dbReference type="EMBL" id="MBS6537144.1"/>
    </source>
</evidence>
<gene>
    <name evidence="3" type="ORF">KH363_06275</name>
</gene>
<dbReference type="InterPro" id="IPR051547">
    <property type="entry name" value="TDP2-like"/>
</dbReference>
<protein>
    <submittedName>
        <fullName evidence="3">Endonuclease/exonuclease/phosphatase family protein</fullName>
    </submittedName>
</protein>
<dbReference type="PANTHER" id="PTHR15822">
    <property type="entry name" value="TRAF AND TNF RECEPTOR-ASSOCIATED PROTEIN"/>
    <property type="match status" value="1"/>
</dbReference>
<evidence type="ECO:0000313" key="4">
    <source>
        <dbReference type="Proteomes" id="UP000761167"/>
    </source>
</evidence>
<proteinExistence type="predicted"/>
<name>A0A3R9P7Z0_STRPA</name>
<feature type="domain" description="Endonuclease/exonuclease/phosphatase" evidence="2">
    <location>
        <begin position="20"/>
        <end position="261"/>
    </location>
</feature>
<dbReference type="Gene3D" id="3.60.10.10">
    <property type="entry name" value="Endonuclease/exonuclease/phosphatase"/>
    <property type="match status" value="1"/>
</dbReference>
<sequence length="270" mass="31058">MKFLTLNSHSWMEENAQQKFETLKEQILEAQYDVICFQEVNQEMASETVETDEYYQALPSSVAIHKDHFVRVLVEELAAHGLHYYWTWAYNHIGYDHLNEGVAVLSRQPLKADEILVSNMDDPTDYHTRRVAVAHTSVDGKEIAVASVHLSWWDKGFQFEWPRIENYFSQVGKPFILAGDFNNPAGQEGYETILSSSLKLQDSFIEAKETKGTYTVGPGIDGWTDNQVPLRIDYVFASPEWDIQRLHVIFDDQNKPHVSDHYGLEAELSL</sequence>
<dbReference type="SUPFAM" id="SSF56219">
    <property type="entry name" value="DNase I-like"/>
    <property type="match status" value="1"/>
</dbReference>
<dbReference type="Proteomes" id="UP000761167">
    <property type="component" value="Unassembled WGS sequence"/>
</dbReference>
<dbReference type="PANTHER" id="PTHR15822:SF23">
    <property type="entry name" value="ENDONUCLEASE_EXONUCLEASE_PHOSPHATASE FAMILY PROTEIN"/>
    <property type="match status" value="1"/>
</dbReference>
<accession>A0A3R9P7Z0</accession>
<keyword evidence="1" id="KW-0378">Hydrolase</keyword>
<dbReference type="CDD" id="cd09079">
    <property type="entry name" value="RgfB-like"/>
    <property type="match status" value="1"/>
</dbReference>
<reference evidence="3" key="1">
    <citation type="submission" date="2021-02" db="EMBL/GenBank/DDBJ databases">
        <title>Infant gut strain persistence is associated with maternal origin, phylogeny, and functional potential including surface adhesion and iron acquisition.</title>
        <authorList>
            <person name="Lou Y.C."/>
        </authorList>
    </citation>
    <scope>NUCLEOTIDE SEQUENCE</scope>
    <source>
        <strain evidence="3">L3_060_000G1_dasL3_060_000G1_metabat.metabat.86_ sub</strain>
    </source>
</reference>
<dbReference type="Pfam" id="PF03372">
    <property type="entry name" value="Exo_endo_phos"/>
    <property type="match status" value="1"/>
</dbReference>
<comment type="caution">
    <text evidence="3">The sequence shown here is derived from an EMBL/GenBank/DDBJ whole genome shotgun (WGS) entry which is preliminary data.</text>
</comment>